<dbReference type="EMBL" id="CM004469">
    <property type="protein sequence ID" value="OCT92420.1"/>
    <property type="molecule type" value="Genomic_DNA"/>
</dbReference>
<proteinExistence type="predicted"/>
<reference evidence="2" key="1">
    <citation type="journal article" date="2016" name="Nature">
        <title>Genome evolution in the allotetraploid frog Xenopus laevis.</title>
        <authorList>
            <person name="Session A.M."/>
            <person name="Uno Y."/>
            <person name="Kwon T."/>
            <person name="Chapman J.A."/>
            <person name="Toyoda A."/>
            <person name="Takahashi S."/>
            <person name="Fukui A."/>
            <person name="Hikosaka A."/>
            <person name="Suzuki A."/>
            <person name="Kondo M."/>
            <person name="van Heeringen S.J."/>
            <person name="Quigley I."/>
            <person name="Heinz S."/>
            <person name="Ogino H."/>
            <person name="Ochi H."/>
            <person name="Hellsten U."/>
            <person name="Lyons J.B."/>
            <person name="Simakov O."/>
            <person name="Putnam N."/>
            <person name="Stites J."/>
            <person name="Kuroki Y."/>
            <person name="Tanaka T."/>
            <person name="Michiue T."/>
            <person name="Watanabe M."/>
            <person name="Bogdanovic O."/>
            <person name="Lister R."/>
            <person name="Georgiou G."/>
            <person name="Paranjpe S.S."/>
            <person name="van Kruijsbergen I."/>
            <person name="Shu S."/>
            <person name="Carlson J."/>
            <person name="Kinoshita T."/>
            <person name="Ohta Y."/>
            <person name="Mawaribuchi S."/>
            <person name="Jenkins J."/>
            <person name="Grimwood J."/>
            <person name="Schmutz J."/>
            <person name="Mitros T."/>
            <person name="Mozaffari S.V."/>
            <person name="Suzuki Y."/>
            <person name="Haramoto Y."/>
            <person name="Yamamoto T.S."/>
            <person name="Takagi C."/>
            <person name="Heald R."/>
            <person name="Miller K."/>
            <person name="Haudenschild C."/>
            <person name="Kitzman J."/>
            <person name="Nakayama T."/>
            <person name="Izutsu Y."/>
            <person name="Robert J."/>
            <person name="Fortriede J."/>
            <person name="Burns K."/>
            <person name="Lotay V."/>
            <person name="Karimi K."/>
            <person name="Yasuoka Y."/>
            <person name="Dichmann D.S."/>
            <person name="Flajnik M.F."/>
            <person name="Houston D.W."/>
            <person name="Shendure J."/>
            <person name="DuPasquier L."/>
            <person name="Vize P.D."/>
            <person name="Zorn A.M."/>
            <person name="Ito M."/>
            <person name="Marcotte E.M."/>
            <person name="Wallingford J.B."/>
            <person name="Ito Y."/>
            <person name="Asashima M."/>
            <person name="Ueno N."/>
            <person name="Matsuda Y."/>
            <person name="Veenstra G.J."/>
            <person name="Fujiyama A."/>
            <person name="Harland R.M."/>
            <person name="Taira M."/>
            <person name="Rokhsar D.S."/>
        </authorList>
    </citation>
    <scope>NUCLEOTIDE SEQUENCE [LARGE SCALE GENOMIC DNA]</scope>
    <source>
        <strain evidence="2">J</strain>
    </source>
</reference>
<name>A0A974HW67_XENLA</name>
<dbReference type="Proteomes" id="UP000694892">
    <property type="component" value="Chromosome 2S"/>
</dbReference>
<organism evidence="1 2">
    <name type="scientific">Xenopus laevis</name>
    <name type="common">African clawed frog</name>
    <dbReference type="NCBI Taxonomy" id="8355"/>
    <lineage>
        <taxon>Eukaryota</taxon>
        <taxon>Metazoa</taxon>
        <taxon>Chordata</taxon>
        <taxon>Craniata</taxon>
        <taxon>Vertebrata</taxon>
        <taxon>Euteleostomi</taxon>
        <taxon>Amphibia</taxon>
        <taxon>Batrachia</taxon>
        <taxon>Anura</taxon>
        <taxon>Pipoidea</taxon>
        <taxon>Pipidae</taxon>
        <taxon>Xenopodinae</taxon>
        <taxon>Xenopus</taxon>
        <taxon>Xenopus</taxon>
    </lineage>
</organism>
<accession>A0A974HW67</accession>
<gene>
    <name evidence="1" type="ORF">XELAEV_180154781mg</name>
</gene>
<feature type="non-terminal residue" evidence="1">
    <location>
        <position position="1"/>
    </location>
</feature>
<dbReference type="AlphaFoldDB" id="A0A974HW67"/>
<evidence type="ECO:0000313" key="1">
    <source>
        <dbReference type="EMBL" id="OCT92420.1"/>
    </source>
</evidence>
<feature type="non-terminal residue" evidence="1">
    <location>
        <position position="26"/>
    </location>
</feature>
<evidence type="ECO:0000313" key="2">
    <source>
        <dbReference type="Proteomes" id="UP000694892"/>
    </source>
</evidence>
<sequence length="26" mass="3076">VSIDERIRQLHEAHRDFGPTSQHFLS</sequence>
<protein>
    <submittedName>
        <fullName evidence="1">Uncharacterized protein</fullName>
    </submittedName>
</protein>